<proteinExistence type="inferred from homology"/>
<keyword evidence="8 13" id="KW-1133">Transmembrane helix</keyword>
<dbReference type="PANTHER" id="PTHR11157">
    <property type="entry name" value="FATTY ACID ACYL TRANSFERASE-RELATED"/>
    <property type="match status" value="1"/>
</dbReference>
<dbReference type="PANTHER" id="PTHR11157:SF134">
    <property type="entry name" value="ELONGATION OF FATTY ACIDS PROTEIN 1-RELATED"/>
    <property type="match status" value="1"/>
</dbReference>
<evidence type="ECO:0000256" key="8">
    <source>
        <dbReference type="ARBA" id="ARBA00022989"/>
    </source>
</evidence>
<keyword evidence="15" id="KW-1185">Reference proteome</keyword>
<evidence type="ECO:0000256" key="12">
    <source>
        <dbReference type="ARBA" id="ARBA00047375"/>
    </source>
</evidence>
<evidence type="ECO:0000256" key="10">
    <source>
        <dbReference type="ARBA" id="ARBA00023136"/>
    </source>
</evidence>
<comment type="subcellular location">
    <subcellularLocation>
        <location evidence="1">Membrane</location>
        <topology evidence="1">Multi-pass membrane protein</topology>
    </subcellularLocation>
</comment>
<evidence type="ECO:0000313" key="15">
    <source>
        <dbReference type="Proteomes" id="UP001497512"/>
    </source>
</evidence>
<keyword evidence="7" id="KW-0276">Fatty acid metabolism</keyword>
<keyword evidence="9" id="KW-0443">Lipid metabolism</keyword>
<feature type="transmembrane region" description="Helical" evidence="13">
    <location>
        <begin position="149"/>
        <end position="168"/>
    </location>
</feature>
<dbReference type="EC" id="2.3.1.199" evidence="3"/>
<feature type="transmembrane region" description="Helical" evidence="13">
    <location>
        <begin position="207"/>
        <end position="228"/>
    </location>
</feature>
<feature type="transmembrane region" description="Helical" evidence="13">
    <location>
        <begin position="34"/>
        <end position="55"/>
    </location>
</feature>
<evidence type="ECO:0000256" key="6">
    <source>
        <dbReference type="ARBA" id="ARBA00022692"/>
    </source>
</evidence>
<evidence type="ECO:0000256" key="11">
    <source>
        <dbReference type="ARBA" id="ARBA00023160"/>
    </source>
</evidence>
<feature type="transmembrane region" description="Helical" evidence="13">
    <location>
        <begin position="67"/>
        <end position="89"/>
    </location>
</feature>
<keyword evidence="11" id="KW-0275">Fatty acid biosynthesis</keyword>
<keyword evidence="5" id="KW-0808">Transferase</keyword>
<evidence type="ECO:0000256" key="2">
    <source>
        <dbReference type="ARBA" id="ARBA00007263"/>
    </source>
</evidence>
<dbReference type="InterPro" id="IPR002076">
    <property type="entry name" value="ELO_fam"/>
</dbReference>
<keyword evidence="4" id="KW-0444">Lipid biosynthesis</keyword>
<feature type="transmembrane region" description="Helical" evidence="13">
    <location>
        <begin position="240"/>
        <end position="259"/>
    </location>
</feature>
<keyword evidence="6 13" id="KW-0812">Transmembrane</keyword>
<gene>
    <name evidence="14" type="ORF">CSSPTR1EN2_LOCUS17917</name>
</gene>
<comment type="catalytic activity">
    <reaction evidence="12">
        <text>a very-long-chain acyl-CoA + malonyl-CoA + H(+) = a very-long-chain 3-oxoacyl-CoA + CO2 + CoA</text>
        <dbReference type="Rhea" id="RHEA:32727"/>
        <dbReference type="ChEBI" id="CHEBI:15378"/>
        <dbReference type="ChEBI" id="CHEBI:16526"/>
        <dbReference type="ChEBI" id="CHEBI:57287"/>
        <dbReference type="ChEBI" id="CHEBI:57384"/>
        <dbReference type="ChEBI" id="CHEBI:90725"/>
        <dbReference type="ChEBI" id="CHEBI:90736"/>
        <dbReference type="EC" id="2.3.1.199"/>
    </reaction>
</comment>
<protein>
    <recommendedName>
        <fullName evidence="3">very-long-chain 3-oxoacyl-CoA synthase</fullName>
        <ecNumber evidence="3">2.3.1.199</ecNumber>
    </recommendedName>
</protein>
<dbReference type="Proteomes" id="UP001497512">
    <property type="component" value="Chromosome 5"/>
</dbReference>
<evidence type="ECO:0000256" key="7">
    <source>
        <dbReference type="ARBA" id="ARBA00022832"/>
    </source>
</evidence>
<keyword evidence="10 13" id="KW-0472">Membrane</keyword>
<evidence type="ECO:0000256" key="3">
    <source>
        <dbReference type="ARBA" id="ARBA00012307"/>
    </source>
</evidence>
<reference evidence="14" key="1">
    <citation type="submission" date="2024-02" db="EMBL/GenBank/DDBJ databases">
        <authorList>
            <consortium name="ELIXIR-Norway"/>
            <consortium name="Elixir Norway"/>
        </authorList>
    </citation>
    <scope>NUCLEOTIDE SEQUENCE</scope>
</reference>
<evidence type="ECO:0000313" key="14">
    <source>
        <dbReference type="EMBL" id="CAK9225803.1"/>
    </source>
</evidence>
<dbReference type="PROSITE" id="PS01188">
    <property type="entry name" value="ELO"/>
    <property type="match status" value="1"/>
</dbReference>
<dbReference type="InterPro" id="IPR030457">
    <property type="entry name" value="ELO_CS"/>
</dbReference>
<organism evidence="14 15">
    <name type="scientific">Sphagnum troendelagicum</name>
    <dbReference type="NCBI Taxonomy" id="128251"/>
    <lineage>
        <taxon>Eukaryota</taxon>
        <taxon>Viridiplantae</taxon>
        <taxon>Streptophyta</taxon>
        <taxon>Embryophyta</taxon>
        <taxon>Bryophyta</taxon>
        <taxon>Sphagnophytina</taxon>
        <taxon>Sphagnopsida</taxon>
        <taxon>Sphagnales</taxon>
        <taxon>Sphagnaceae</taxon>
        <taxon>Sphagnum</taxon>
    </lineage>
</organism>
<evidence type="ECO:0000256" key="9">
    <source>
        <dbReference type="ARBA" id="ARBA00023098"/>
    </source>
</evidence>
<evidence type="ECO:0000256" key="4">
    <source>
        <dbReference type="ARBA" id="ARBA00022516"/>
    </source>
</evidence>
<dbReference type="EMBL" id="OZ019897">
    <property type="protein sequence ID" value="CAK9225803.1"/>
    <property type="molecule type" value="Genomic_DNA"/>
</dbReference>
<name>A0ABP0UN52_9BRYO</name>
<feature type="transmembrane region" description="Helical" evidence="13">
    <location>
        <begin position="174"/>
        <end position="195"/>
    </location>
</feature>
<evidence type="ECO:0000256" key="1">
    <source>
        <dbReference type="ARBA" id="ARBA00004141"/>
    </source>
</evidence>
<sequence length="280" mass="32082">MEWISLLKRWSSDHPAIHNFQWNSETTWASSPTFVLATVVGYIAVSQALSALLARRKNPVPLGYIPTLHNLFLALGSAAMFVGCLQATIAEVERSSWLWGPRHSADWVFCFPQGIRAAGPVFFWSYVYYLSKLYELLDTLILILKRRTLTFLHVFHHATVIVMCYFWLQFVQSLQIIALLTNTAVHVIMYTYYFLCSINRPPSWKKVVTNLQIVQFVFSFVASVATLWLHFKGDGCSGMYAWLFNAFFNVTLLLLFLNFHSKQYGSNKSSSHGSRNDKQA</sequence>
<comment type="similarity">
    <text evidence="2">Belongs to the ELO family.</text>
</comment>
<evidence type="ECO:0000256" key="13">
    <source>
        <dbReference type="SAM" id="Phobius"/>
    </source>
</evidence>
<evidence type="ECO:0000256" key="5">
    <source>
        <dbReference type="ARBA" id="ARBA00022679"/>
    </source>
</evidence>
<accession>A0ABP0UN52</accession>
<dbReference type="Pfam" id="PF01151">
    <property type="entry name" value="ELO"/>
    <property type="match status" value="1"/>
</dbReference>